<dbReference type="InterPro" id="IPR029058">
    <property type="entry name" value="AB_hydrolase_fold"/>
</dbReference>
<evidence type="ECO:0000259" key="4">
    <source>
        <dbReference type="Pfam" id="PF03959"/>
    </source>
</evidence>
<dbReference type="Gene3D" id="3.40.50.1820">
    <property type="entry name" value="alpha/beta hydrolase"/>
    <property type="match status" value="1"/>
</dbReference>
<dbReference type="Proteomes" id="UP000193144">
    <property type="component" value="Unassembled WGS sequence"/>
</dbReference>
<dbReference type="GO" id="GO:0005737">
    <property type="term" value="C:cytoplasm"/>
    <property type="evidence" value="ECO:0007669"/>
    <property type="project" value="TreeGrafter"/>
</dbReference>
<evidence type="ECO:0000256" key="1">
    <source>
        <dbReference type="ARBA" id="ARBA00005863"/>
    </source>
</evidence>
<dbReference type="GO" id="GO:0016787">
    <property type="term" value="F:hydrolase activity"/>
    <property type="evidence" value="ECO:0007669"/>
    <property type="project" value="UniProtKB-KW"/>
</dbReference>
<feature type="domain" description="Serine hydrolase" evidence="4">
    <location>
        <begin position="14"/>
        <end position="226"/>
    </location>
</feature>
<dbReference type="GO" id="GO:0005634">
    <property type="term" value="C:nucleus"/>
    <property type="evidence" value="ECO:0007669"/>
    <property type="project" value="TreeGrafter"/>
</dbReference>
<feature type="region of interest" description="Disordered" evidence="3">
    <location>
        <begin position="254"/>
        <end position="285"/>
    </location>
</feature>
<dbReference type="PANTHER" id="PTHR48070:SF3">
    <property type="entry name" value="ESTERASE DBAE-RELATED"/>
    <property type="match status" value="1"/>
</dbReference>
<dbReference type="InterPro" id="IPR050593">
    <property type="entry name" value="LovG"/>
</dbReference>
<keyword evidence="2 5" id="KW-0378">Hydrolase</keyword>
<dbReference type="GO" id="GO:0044550">
    <property type="term" value="P:secondary metabolite biosynthetic process"/>
    <property type="evidence" value="ECO:0007669"/>
    <property type="project" value="TreeGrafter"/>
</dbReference>
<dbReference type="InterPro" id="IPR005645">
    <property type="entry name" value="FSH-like_dom"/>
</dbReference>
<evidence type="ECO:0000256" key="2">
    <source>
        <dbReference type="ARBA" id="ARBA00022801"/>
    </source>
</evidence>
<name>A0A1Y1ZTP9_9PLEO</name>
<organism evidence="5 6">
    <name type="scientific">Clohesyomyces aquaticus</name>
    <dbReference type="NCBI Taxonomy" id="1231657"/>
    <lineage>
        <taxon>Eukaryota</taxon>
        <taxon>Fungi</taxon>
        <taxon>Dikarya</taxon>
        <taxon>Ascomycota</taxon>
        <taxon>Pezizomycotina</taxon>
        <taxon>Dothideomycetes</taxon>
        <taxon>Pleosporomycetidae</taxon>
        <taxon>Pleosporales</taxon>
        <taxon>Lindgomycetaceae</taxon>
        <taxon>Clohesyomyces</taxon>
    </lineage>
</organism>
<proteinExistence type="inferred from homology"/>
<evidence type="ECO:0000313" key="6">
    <source>
        <dbReference type="Proteomes" id="UP000193144"/>
    </source>
</evidence>
<evidence type="ECO:0000256" key="3">
    <source>
        <dbReference type="SAM" id="MobiDB-lite"/>
    </source>
</evidence>
<evidence type="ECO:0000313" key="5">
    <source>
        <dbReference type="EMBL" id="ORY13580.1"/>
    </source>
</evidence>
<comment type="caution">
    <text evidence="5">The sequence shown here is derived from an EMBL/GenBank/DDBJ whole genome shotgun (WGS) entry which is preliminary data.</text>
</comment>
<dbReference type="EMBL" id="MCFA01000040">
    <property type="protein sequence ID" value="ORY13580.1"/>
    <property type="molecule type" value="Genomic_DNA"/>
</dbReference>
<accession>A0A1Y1ZTP9</accession>
<dbReference type="Pfam" id="PF03959">
    <property type="entry name" value="FSH1"/>
    <property type="match status" value="1"/>
</dbReference>
<reference evidence="5 6" key="1">
    <citation type="submission" date="2016-07" db="EMBL/GenBank/DDBJ databases">
        <title>Pervasive Adenine N6-methylation of Active Genes in Fungi.</title>
        <authorList>
            <consortium name="DOE Joint Genome Institute"/>
            <person name="Mondo S.J."/>
            <person name="Dannebaum R.O."/>
            <person name="Kuo R.C."/>
            <person name="Labutti K."/>
            <person name="Haridas S."/>
            <person name="Kuo A."/>
            <person name="Salamov A."/>
            <person name="Ahrendt S.R."/>
            <person name="Lipzen A."/>
            <person name="Sullivan W."/>
            <person name="Andreopoulos W.B."/>
            <person name="Clum A."/>
            <person name="Lindquist E."/>
            <person name="Daum C."/>
            <person name="Ramamoorthy G.K."/>
            <person name="Gryganskyi A."/>
            <person name="Culley D."/>
            <person name="Magnuson J.K."/>
            <person name="James T.Y."/>
            <person name="O'Malley M.A."/>
            <person name="Stajich J.E."/>
            <person name="Spatafora J.W."/>
            <person name="Visel A."/>
            <person name="Grigoriev I.V."/>
        </authorList>
    </citation>
    <scope>NUCLEOTIDE SEQUENCE [LARGE SCALE GENOMIC DNA]</scope>
    <source>
        <strain evidence="5 6">CBS 115471</strain>
    </source>
</reference>
<protein>
    <submittedName>
        <fullName evidence="5">Serine hydrolase-domain-containing protein</fullName>
    </submittedName>
</protein>
<sequence>MLRNVKTPKPRKPIMLMLHGSGSSAAIFGVQTHLLAKSLSKTYDLIYLDAPIPSAPGPGVLPLFADMPSYSRWLAPSLPSSLRVAELFGVAQYIAQQLQLQNIDANDVVSILGFSQGAMTALSMLALRLLGLATFPSLRFVVAIGAGTTGDVAQMDGIEKMMGKLSEYLERSDGRFPGYTVQACGLRDLWYKDGKRLQGMCAREMTKTMDYRDGHVVPRTKVNVNKLVGLIADVEEASKCSLQNTVGEAKDLMGRLFSGRGGGSDSEESEGSEDGGSDSEEGAEEVMERLAVLLAEKAEMRT</sequence>
<gene>
    <name evidence="5" type="ORF">BCR34DRAFT_648613</name>
</gene>
<dbReference type="OrthoDB" id="414698at2759"/>
<dbReference type="AlphaFoldDB" id="A0A1Y1ZTP9"/>
<dbReference type="PANTHER" id="PTHR48070">
    <property type="entry name" value="ESTERASE OVCA2"/>
    <property type="match status" value="1"/>
</dbReference>
<keyword evidence="6" id="KW-1185">Reference proteome</keyword>
<dbReference type="SUPFAM" id="SSF53474">
    <property type="entry name" value="alpha/beta-Hydrolases"/>
    <property type="match status" value="1"/>
</dbReference>
<comment type="similarity">
    <text evidence="1">Belongs to the LovG family.</text>
</comment>
<feature type="compositionally biased region" description="Acidic residues" evidence="3">
    <location>
        <begin position="265"/>
        <end position="285"/>
    </location>
</feature>